<dbReference type="OrthoDB" id="2942327at2"/>
<dbReference type="GO" id="GO:0005737">
    <property type="term" value="C:cytoplasm"/>
    <property type="evidence" value="ECO:0007669"/>
    <property type="project" value="TreeGrafter"/>
</dbReference>
<evidence type="ECO:0000313" key="3">
    <source>
        <dbReference type="Proteomes" id="UP000030401"/>
    </source>
</evidence>
<dbReference type="STRING" id="1385512.N784_13135"/>
<evidence type="ECO:0000313" key="2">
    <source>
        <dbReference type="EMBL" id="KGX84577.1"/>
    </source>
</evidence>
<dbReference type="SMART" id="SM00558">
    <property type="entry name" value="JmjC"/>
    <property type="match status" value="1"/>
</dbReference>
<dbReference type="EMBL" id="AVPG01000035">
    <property type="protein sequence ID" value="KGX84577.1"/>
    <property type="molecule type" value="Genomic_DNA"/>
</dbReference>
<reference evidence="2 3" key="1">
    <citation type="submission" date="2013-08" db="EMBL/GenBank/DDBJ databases">
        <authorList>
            <person name="Huang J."/>
            <person name="Wang G."/>
        </authorList>
    </citation>
    <scope>NUCLEOTIDE SEQUENCE [LARGE SCALE GENOMIC DNA]</scope>
    <source>
        <strain evidence="2 3">JSM 072002</strain>
    </source>
</reference>
<gene>
    <name evidence="2" type="ORF">N784_13135</name>
</gene>
<dbReference type="SUPFAM" id="SSF51197">
    <property type="entry name" value="Clavaminate synthase-like"/>
    <property type="match status" value="1"/>
</dbReference>
<dbReference type="PROSITE" id="PS51184">
    <property type="entry name" value="JMJC"/>
    <property type="match status" value="1"/>
</dbReference>
<dbReference type="Proteomes" id="UP000030401">
    <property type="component" value="Unassembled WGS sequence"/>
</dbReference>
<dbReference type="GO" id="GO:0043565">
    <property type="term" value="F:sequence-specific DNA binding"/>
    <property type="evidence" value="ECO:0007669"/>
    <property type="project" value="TreeGrafter"/>
</dbReference>
<dbReference type="AlphaFoldDB" id="A0A0A5HLT5"/>
<name>A0A0A5HLT5_9BACI</name>
<keyword evidence="3" id="KW-1185">Reference proteome</keyword>
<dbReference type="PANTHER" id="PTHR12480">
    <property type="entry name" value="ARGININE DEMETHYLASE AND LYSYL-HYDROXYLASE JMJD"/>
    <property type="match status" value="1"/>
</dbReference>
<dbReference type="Pfam" id="PF13621">
    <property type="entry name" value="Cupin_8"/>
    <property type="match status" value="1"/>
</dbReference>
<dbReference type="GO" id="GO:0045905">
    <property type="term" value="P:positive regulation of translational termination"/>
    <property type="evidence" value="ECO:0007669"/>
    <property type="project" value="TreeGrafter"/>
</dbReference>
<sequence length="244" mass="28928">MQIERVSLKELTYDGFMKHFADKKPVILTGGMEDWKSKDWTLDYIDKVYGDRKVTIRKSDIDGVKTFKQIMLSNYIENIDNNPDNWYCDWAFNELGQGDLEETYTPPEIFTRETIRVDEKEQKLKWFFLGSKNTATPLHQDFNSTHAWNAIIFGSKKWVFFSNEDTPYLYNGDIDMFDKEDIEKKSLINKANPIYVTQYPGEIIYAPRDWWHQVVNIEPTLAVSENFWFEKELDTQSELNMGRH</sequence>
<dbReference type="InterPro" id="IPR003347">
    <property type="entry name" value="JmjC_dom"/>
</dbReference>
<proteinExistence type="predicted"/>
<dbReference type="PANTHER" id="PTHR12480:SF6">
    <property type="entry name" value="2-OXOGLUTARATE AND IRON-DEPENDENT OXYGENASE JMJD4"/>
    <property type="match status" value="1"/>
</dbReference>
<protein>
    <submittedName>
        <fullName evidence="2">Cupin</fullName>
    </submittedName>
</protein>
<organism evidence="2 3">
    <name type="scientific">Pontibacillus litoralis JSM 072002</name>
    <dbReference type="NCBI Taxonomy" id="1385512"/>
    <lineage>
        <taxon>Bacteria</taxon>
        <taxon>Bacillati</taxon>
        <taxon>Bacillota</taxon>
        <taxon>Bacilli</taxon>
        <taxon>Bacillales</taxon>
        <taxon>Bacillaceae</taxon>
        <taxon>Pontibacillus</taxon>
    </lineage>
</organism>
<dbReference type="InterPro" id="IPR041667">
    <property type="entry name" value="Cupin_8"/>
</dbReference>
<feature type="domain" description="JmjC" evidence="1">
    <location>
        <begin position="71"/>
        <end position="244"/>
    </location>
</feature>
<evidence type="ECO:0000259" key="1">
    <source>
        <dbReference type="PROSITE" id="PS51184"/>
    </source>
</evidence>
<dbReference type="GO" id="GO:0016706">
    <property type="term" value="F:2-oxoglutarate-dependent dioxygenase activity"/>
    <property type="evidence" value="ECO:0007669"/>
    <property type="project" value="TreeGrafter"/>
</dbReference>
<dbReference type="Gene3D" id="2.60.120.650">
    <property type="entry name" value="Cupin"/>
    <property type="match status" value="1"/>
</dbReference>
<dbReference type="eggNOG" id="COG2850">
    <property type="taxonomic scope" value="Bacteria"/>
</dbReference>
<accession>A0A0A5HLT5</accession>
<dbReference type="RefSeq" id="WP_052127362.1">
    <property type="nucleotide sequence ID" value="NZ_AVPG01000035.1"/>
</dbReference>
<comment type="caution">
    <text evidence="2">The sequence shown here is derived from an EMBL/GenBank/DDBJ whole genome shotgun (WGS) entry which is preliminary data.</text>
</comment>
<dbReference type="InterPro" id="IPR050910">
    <property type="entry name" value="JMJD6_ArgDemeth/LysHydrox"/>
</dbReference>